<comment type="subcellular location">
    <subcellularLocation>
        <location evidence="1">Peroxisome</location>
    </subcellularLocation>
</comment>
<reference evidence="13" key="2">
    <citation type="journal article" date="2023" name="Science">
        <title>Genomic signatures of disease resistance in endangered staghorn corals.</title>
        <authorList>
            <person name="Vollmer S.V."/>
            <person name="Selwyn J.D."/>
            <person name="Despard B.A."/>
            <person name="Roesel C.L."/>
        </authorList>
    </citation>
    <scope>NUCLEOTIDE SEQUENCE</scope>
    <source>
        <strain evidence="13">K2</strain>
    </source>
</reference>
<dbReference type="GO" id="GO:0005739">
    <property type="term" value="C:mitochondrion"/>
    <property type="evidence" value="ECO:0007669"/>
    <property type="project" value="TreeGrafter"/>
</dbReference>
<keyword evidence="14" id="KW-1185">Reference proteome</keyword>
<evidence type="ECO:0000256" key="10">
    <source>
        <dbReference type="ARBA" id="ARBA00052809"/>
    </source>
</evidence>
<organism evidence="13 14">
    <name type="scientific">Acropora cervicornis</name>
    <name type="common">Staghorn coral</name>
    <dbReference type="NCBI Taxonomy" id="6130"/>
    <lineage>
        <taxon>Eukaryota</taxon>
        <taxon>Metazoa</taxon>
        <taxon>Cnidaria</taxon>
        <taxon>Anthozoa</taxon>
        <taxon>Hexacorallia</taxon>
        <taxon>Scleractinia</taxon>
        <taxon>Astrocoeniina</taxon>
        <taxon>Acroporidae</taxon>
        <taxon>Acropora</taxon>
    </lineage>
</organism>
<protein>
    <recommendedName>
        <fullName evidence="12">Delta(3,5)-Delta(2,4)-dienoyl-CoA isomerase, mitochondrial</fullName>
    </recommendedName>
</protein>
<keyword evidence="5" id="KW-0007">Acetylation</keyword>
<comment type="catalytic activity">
    <reaction evidence="9">
        <text>(3E,5Z)-octadienoyl-CoA = (2E,4E)-octadienoyl-CoA</text>
        <dbReference type="Rhea" id="RHEA:45244"/>
        <dbReference type="ChEBI" id="CHEBI:62243"/>
        <dbReference type="ChEBI" id="CHEBI:85108"/>
    </reaction>
</comment>
<evidence type="ECO:0000256" key="5">
    <source>
        <dbReference type="ARBA" id="ARBA00022990"/>
    </source>
</evidence>
<sequence>MFFGLNVGRVLKTGACAANTRLAFKPRQVLPALCNSAVLNSKSRMNSTGSYSFETLAVSKPHEHVIHVELNRPEKRNAMNKAFWREMVECFKQIADDSNCRAVVLTGAGKIFTAGLDLREMGSDLMNSGQDPSRRAFYLRKFILSLQKSFQVIEECPQPVIAAVHSGCLGGGIDMICSCDMRLCSADAWFQVKVCKPEIDLGLAADLGTLQKFPKIVGNDSLAKELCYTGRSFTSQEALNLGFVSRICSDRESLVKEAVELATEISKKSPVAVAGIKHNLNYTREHSPKAGMEYMATWNMAMLQSEDILKAVQAGMTNEEANFSKL</sequence>
<evidence type="ECO:0000313" key="13">
    <source>
        <dbReference type="EMBL" id="KAK2569963.1"/>
    </source>
</evidence>
<comment type="catalytic activity">
    <reaction evidence="10">
        <text>(3E,5Z,8Z,11Z,14Z)-eicosapentaenoyl-CoA = (2E,4E,8Z,11Z,14Z)-eicosapentaenoyl-CoA</text>
        <dbReference type="Rhea" id="RHEA:45224"/>
        <dbReference type="ChEBI" id="CHEBI:85090"/>
        <dbReference type="ChEBI" id="CHEBI:85091"/>
    </reaction>
</comment>
<proteinExistence type="inferred from homology"/>
<evidence type="ECO:0000256" key="7">
    <source>
        <dbReference type="ARBA" id="ARBA00023140"/>
    </source>
</evidence>
<evidence type="ECO:0000256" key="1">
    <source>
        <dbReference type="ARBA" id="ARBA00004275"/>
    </source>
</evidence>
<accession>A0AAD9QZ60</accession>
<evidence type="ECO:0000256" key="2">
    <source>
        <dbReference type="ARBA" id="ARBA00005005"/>
    </source>
</evidence>
<gene>
    <name evidence="13" type="ORF">P5673_005824</name>
</gene>
<evidence type="ECO:0000256" key="11">
    <source>
        <dbReference type="ARBA" id="ARBA00055786"/>
    </source>
</evidence>
<comment type="similarity">
    <text evidence="3">Belongs to the enoyl-CoA hydratase/isomerase family.</text>
</comment>
<evidence type="ECO:0000313" key="14">
    <source>
        <dbReference type="Proteomes" id="UP001249851"/>
    </source>
</evidence>
<dbReference type="Pfam" id="PF00378">
    <property type="entry name" value="ECH_1"/>
    <property type="match status" value="1"/>
</dbReference>
<comment type="pathway">
    <text evidence="2">Lipid metabolism; fatty acid beta-oxidation.</text>
</comment>
<dbReference type="SUPFAM" id="SSF52096">
    <property type="entry name" value="ClpP/crotonase"/>
    <property type="match status" value="1"/>
</dbReference>
<dbReference type="PANTHER" id="PTHR43149">
    <property type="entry name" value="ENOYL-COA HYDRATASE"/>
    <property type="match status" value="1"/>
</dbReference>
<comment type="function">
    <text evidence="11">Isomerization of 3-trans,5-cis-dienoyl-CoA to 2-trans,4-trans-dienoyl-CoA.</text>
</comment>
<dbReference type="GO" id="GO:0005777">
    <property type="term" value="C:peroxisome"/>
    <property type="evidence" value="ECO:0007669"/>
    <property type="project" value="UniProtKB-SubCell"/>
</dbReference>
<dbReference type="EMBL" id="JARQWQ010000009">
    <property type="protein sequence ID" value="KAK2569963.1"/>
    <property type="molecule type" value="Genomic_DNA"/>
</dbReference>
<dbReference type="FunFam" id="1.10.12.10:FF:000004">
    <property type="entry name" value="Delta3,5-delta2,4-dienoyl-CoA isomerase"/>
    <property type="match status" value="1"/>
</dbReference>
<keyword evidence="8" id="KW-0413">Isomerase</keyword>
<comment type="caution">
    <text evidence="13">The sequence shown here is derived from an EMBL/GenBank/DDBJ whole genome shotgun (WGS) entry which is preliminary data.</text>
</comment>
<dbReference type="GO" id="GO:0006631">
    <property type="term" value="P:fatty acid metabolic process"/>
    <property type="evidence" value="ECO:0007669"/>
    <property type="project" value="UniProtKB-KW"/>
</dbReference>
<dbReference type="InterPro" id="IPR029045">
    <property type="entry name" value="ClpP/crotonase-like_dom_sf"/>
</dbReference>
<evidence type="ECO:0000256" key="9">
    <source>
        <dbReference type="ARBA" id="ARBA00051408"/>
    </source>
</evidence>
<dbReference type="PANTHER" id="PTHR43149:SF1">
    <property type="entry name" value="DELTA(3,5)-DELTA(2,4)-DIENOYL-COA ISOMERASE, MITOCHONDRIAL"/>
    <property type="match status" value="1"/>
</dbReference>
<evidence type="ECO:0000256" key="6">
    <source>
        <dbReference type="ARBA" id="ARBA00023098"/>
    </source>
</evidence>
<dbReference type="AlphaFoldDB" id="A0AAD9QZ60"/>
<reference evidence="13" key="1">
    <citation type="journal article" date="2023" name="G3 (Bethesda)">
        <title>Whole genome assembly and annotation of the endangered Caribbean coral Acropora cervicornis.</title>
        <authorList>
            <person name="Selwyn J.D."/>
            <person name="Vollmer S.V."/>
        </authorList>
    </citation>
    <scope>NUCLEOTIDE SEQUENCE</scope>
    <source>
        <strain evidence="13">K2</strain>
    </source>
</reference>
<dbReference type="InterPro" id="IPR045002">
    <property type="entry name" value="Ech1-like"/>
</dbReference>
<evidence type="ECO:0000256" key="12">
    <source>
        <dbReference type="ARBA" id="ARBA00071021"/>
    </source>
</evidence>
<dbReference type="Gene3D" id="3.90.226.10">
    <property type="entry name" value="2-enoyl-CoA Hydratase, Chain A, domain 1"/>
    <property type="match status" value="1"/>
</dbReference>
<dbReference type="InterPro" id="IPR014748">
    <property type="entry name" value="Enoyl-CoA_hydra_C"/>
</dbReference>
<dbReference type="GO" id="GO:0051750">
    <property type="term" value="F:delta(3,5)-delta(2,4)-dienoyl-CoA isomerase activity"/>
    <property type="evidence" value="ECO:0007669"/>
    <property type="project" value="TreeGrafter"/>
</dbReference>
<keyword evidence="4" id="KW-0276">Fatty acid metabolism</keyword>
<dbReference type="Proteomes" id="UP001249851">
    <property type="component" value="Unassembled WGS sequence"/>
</dbReference>
<evidence type="ECO:0000256" key="4">
    <source>
        <dbReference type="ARBA" id="ARBA00022832"/>
    </source>
</evidence>
<name>A0AAD9QZ60_ACRCE</name>
<dbReference type="CDD" id="cd06558">
    <property type="entry name" value="crotonase-like"/>
    <property type="match status" value="1"/>
</dbReference>
<dbReference type="FunFam" id="3.90.226.10:FF:000024">
    <property type="entry name" value="Delta3,5-delta2,4-dienoyl-CoA isomerase"/>
    <property type="match status" value="1"/>
</dbReference>
<evidence type="ECO:0000256" key="8">
    <source>
        <dbReference type="ARBA" id="ARBA00023235"/>
    </source>
</evidence>
<keyword evidence="6" id="KW-0443">Lipid metabolism</keyword>
<dbReference type="InterPro" id="IPR001753">
    <property type="entry name" value="Enoyl-CoA_hydra/iso"/>
</dbReference>
<evidence type="ECO:0000256" key="3">
    <source>
        <dbReference type="ARBA" id="ARBA00005254"/>
    </source>
</evidence>
<dbReference type="Gene3D" id="1.10.12.10">
    <property type="entry name" value="Lyase 2-enoyl-coa Hydratase, Chain A, domain 2"/>
    <property type="match status" value="1"/>
</dbReference>
<keyword evidence="7" id="KW-0576">Peroxisome</keyword>